<feature type="DNA-binding region" description="HMG box" evidence="3">
    <location>
        <begin position="1"/>
        <end position="69"/>
    </location>
</feature>
<evidence type="ECO:0000256" key="2">
    <source>
        <dbReference type="ARBA" id="ARBA00023242"/>
    </source>
</evidence>
<protein>
    <submittedName>
        <fullName evidence="5">High mobility group box</fullName>
    </submittedName>
</protein>
<name>A0A1B7MQG3_9AGAM</name>
<evidence type="ECO:0000313" key="6">
    <source>
        <dbReference type="Proteomes" id="UP000092154"/>
    </source>
</evidence>
<reference evidence="5 6" key="1">
    <citation type="submission" date="2016-06" db="EMBL/GenBank/DDBJ databases">
        <title>Comparative genomics of the ectomycorrhizal sister species Rhizopogon vinicolor and Rhizopogon vesiculosus (Basidiomycota: Boletales) reveals a divergence of the mating type B locus.</title>
        <authorList>
            <consortium name="DOE Joint Genome Institute"/>
            <person name="Mujic A.B."/>
            <person name="Kuo A."/>
            <person name="Tritt A."/>
            <person name="Lipzen A."/>
            <person name="Chen C."/>
            <person name="Johnson J."/>
            <person name="Sharma A."/>
            <person name="Barry K."/>
            <person name="Grigoriev I.V."/>
            <person name="Spatafora J.W."/>
        </authorList>
    </citation>
    <scope>NUCLEOTIDE SEQUENCE [LARGE SCALE GENOMIC DNA]</scope>
    <source>
        <strain evidence="5 6">AM-OR11-026</strain>
    </source>
</reference>
<dbReference type="STRING" id="1314800.A0A1B7MQG3"/>
<dbReference type="OrthoDB" id="6247875at2759"/>
<dbReference type="InterPro" id="IPR009071">
    <property type="entry name" value="HMG_box_dom"/>
</dbReference>
<feature type="non-terminal residue" evidence="5">
    <location>
        <position position="83"/>
    </location>
</feature>
<dbReference type="InParanoid" id="A0A1B7MQG3"/>
<feature type="domain" description="HMG box" evidence="4">
    <location>
        <begin position="1"/>
        <end position="69"/>
    </location>
</feature>
<sequence length="83" mass="9764">IPRPPNAFIVFRSCLWSNEDFRSLESDHRNVSRIAGERWRNLSDDEKEPFVQMAREAKALHAKMYPNYKYSPSHRSVAGSKRK</sequence>
<dbReference type="CDD" id="cd01389">
    <property type="entry name" value="HMG-box_ROX1-like"/>
    <property type="match status" value="1"/>
</dbReference>
<dbReference type="GO" id="GO:0000978">
    <property type="term" value="F:RNA polymerase II cis-regulatory region sequence-specific DNA binding"/>
    <property type="evidence" value="ECO:0007669"/>
    <property type="project" value="TreeGrafter"/>
</dbReference>
<keyword evidence="1 3" id="KW-0238">DNA-binding</keyword>
<dbReference type="SMART" id="SM00398">
    <property type="entry name" value="HMG"/>
    <property type="match status" value="1"/>
</dbReference>
<accession>A0A1B7MQG3</accession>
<evidence type="ECO:0000259" key="4">
    <source>
        <dbReference type="PROSITE" id="PS50118"/>
    </source>
</evidence>
<dbReference type="Pfam" id="PF00505">
    <property type="entry name" value="HMG_box"/>
    <property type="match status" value="1"/>
</dbReference>
<dbReference type="AlphaFoldDB" id="A0A1B7MQG3"/>
<gene>
    <name evidence="5" type="ORF">K503DRAFT_647544</name>
</gene>
<evidence type="ECO:0000256" key="1">
    <source>
        <dbReference type="ARBA" id="ARBA00023125"/>
    </source>
</evidence>
<dbReference type="PANTHER" id="PTHR45789">
    <property type="entry name" value="FI18025P1"/>
    <property type="match status" value="1"/>
</dbReference>
<dbReference type="PANTHER" id="PTHR45789:SF2">
    <property type="entry name" value="FI18025P1"/>
    <property type="match status" value="1"/>
</dbReference>
<keyword evidence="2 3" id="KW-0539">Nucleus</keyword>
<keyword evidence="6" id="KW-1185">Reference proteome</keyword>
<feature type="non-terminal residue" evidence="5">
    <location>
        <position position="1"/>
    </location>
</feature>
<dbReference type="Proteomes" id="UP000092154">
    <property type="component" value="Unassembled WGS sequence"/>
</dbReference>
<evidence type="ECO:0000313" key="5">
    <source>
        <dbReference type="EMBL" id="OAX34826.1"/>
    </source>
</evidence>
<dbReference type="SUPFAM" id="SSF47095">
    <property type="entry name" value="HMG-box"/>
    <property type="match status" value="1"/>
</dbReference>
<evidence type="ECO:0000256" key="3">
    <source>
        <dbReference type="PROSITE-ProRule" id="PRU00267"/>
    </source>
</evidence>
<organism evidence="5 6">
    <name type="scientific">Rhizopogon vinicolor AM-OR11-026</name>
    <dbReference type="NCBI Taxonomy" id="1314800"/>
    <lineage>
        <taxon>Eukaryota</taxon>
        <taxon>Fungi</taxon>
        <taxon>Dikarya</taxon>
        <taxon>Basidiomycota</taxon>
        <taxon>Agaricomycotina</taxon>
        <taxon>Agaricomycetes</taxon>
        <taxon>Agaricomycetidae</taxon>
        <taxon>Boletales</taxon>
        <taxon>Suillineae</taxon>
        <taxon>Rhizopogonaceae</taxon>
        <taxon>Rhizopogon</taxon>
    </lineage>
</organism>
<dbReference type="PROSITE" id="PS50118">
    <property type="entry name" value="HMG_BOX_2"/>
    <property type="match status" value="1"/>
</dbReference>
<proteinExistence type="predicted"/>
<dbReference type="EMBL" id="KV448563">
    <property type="protein sequence ID" value="OAX34826.1"/>
    <property type="molecule type" value="Genomic_DNA"/>
</dbReference>
<dbReference type="GO" id="GO:0000981">
    <property type="term" value="F:DNA-binding transcription factor activity, RNA polymerase II-specific"/>
    <property type="evidence" value="ECO:0007669"/>
    <property type="project" value="TreeGrafter"/>
</dbReference>
<dbReference type="InterPro" id="IPR036910">
    <property type="entry name" value="HMG_box_dom_sf"/>
</dbReference>
<dbReference type="Gene3D" id="1.10.30.10">
    <property type="entry name" value="High mobility group box domain"/>
    <property type="match status" value="1"/>
</dbReference>
<dbReference type="InterPro" id="IPR051356">
    <property type="entry name" value="SOX/SOX-like_TF"/>
</dbReference>
<dbReference type="GO" id="GO:0005634">
    <property type="term" value="C:nucleus"/>
    <property type="evidence" value="ECO:0007669"/>
    <property type="project" value="UniProtKB-UniRule"/>
</dbReference>